<gene>
    <name evidence="2" type="ORF">NDU88_003701</name>
</gene>
<sequence>MEPGERSRDSHEQSVAQILAAIKASGLAVQVNIEAMALGVNLPRSDLRKVAERSIETEQQVSTVQEELDACSGHS</sequence>
<organism evidence="2 3">
    <name type="scientific">Pleurodeles waltl</name>
    <name type="common">Iberian ribbed newt</name>
    <dbReference type="NCBI Taxonomy" id="8319"/>
    <lineage>
        <taxon>Eukaryota</taxon>
        <taxon>Metazoa</taxon>
        <taxon>Chordata</taxon>
        <taxon>Craniata</taxon>
        <taxon>Vertebrata</taxon>
        <taxon>Euteleostomi</taxon>
        <taxon>Amphibia</taxon>
        <taxon>Batrachia</taxon>
        <taxon>Caudata</taxon>
        <taxon>Salamandroidea</taxon>
        <taxon>Salamandridae</taxon>
        <taxon>Pleurodelinae</taxon>
        <taxon>Pleurodeles</taxon>
    </lineage>
</organism>
<dbReference type="AlphaFoldDB" id="A0AAV7LG00"/>
<accession>A0AAV7LG00</accession>
<keyword evidence="3" id="KW-1185">Reference proteome</keyword>
<proteinExistence type="predicted"/>
<evidence type="ECO:0000313" key="3">
    <source>
        <dbReference type="Proteomes" id="UP001066276"/>
    </source>
</evidence>
<comment type="caution">
    <text evidence="2">The sequence shown here is derived from an EMBL/GenBank/DDBJ whole genome shotgun (WGS) entry which is preliminary data.</text>
</comment>
<protein>
    <submittedName>
        <fullName evidence="2">Uncharacterized protein</fullName>
    </submittedName>
</protein>
<reference evidence="2" key="1">
    <citation type="journal article" date="2022" name="bioRxiv">
        <title>Sequencing and chromosome-scale assembly of the giantPleurodeles waltlgenome.</title>
        <authorList>
            <person name="Brown T."/>
            <person name="Elewa A."/>
            <person name="Iarovenko S."/>
            <person name="Subramanian E."/>
            <person name="Araus A.J."/>
            <person name="Petzold A."/>
            <person name="Susuki M."/>
            <person name="Suzuki K.-i.T."/>
            <person name="Hayashi T."/>
            <person name="Toyoda A."/>
            <person name="Oliveira C."/>
            <person name="Osipova E."/>
            <person name="Leigh N.D."/>
            <person name="Simon A."/>
            <person name="Yun M.H."/>
        </authorList>
    </citation>
    <scope>NUCLEOTIDE SEQUENCE</scope>
    <source>
        <strain evidence="2">20211129_DDA</strain>
        <tissue evidence="2">Liver</tissue>
    </source>
</reference>
<dbReference type="Proteomes" id="UP001066276">
    <property type="component" value="Chromosome 11"/>
</dbReference>
<evidence type="ECO:0000256" key="1">
    <source>
        <dbReference type="SAM" id="MobiDB-lite"/>
    </source>
</evidence>
<name>A0AAV7LG00_PLEWA</name>
<evidence type="ECO:0000313" key="2">
    <source>
        <dbReference type="EMBL" id="KAJ1090571.1"/>
    </source>
</evidence>
<dbReference type="EMBL" id="JANPWB010000015">
    <property type="protein sequence ID" value="KAJ1090571.1"/>
    <property type="molecule type" value="Genomic_DNA"/>
</dbReference>
<feature type="region of interest" description="Disordered" evidence="1">
    <location>
        <begin position="53"/>
        <end position="75"/>
    </location>
</feature>